<evidence type="ECO:0000313" key="2">
    <source>
        <dbReference type="EMBL" id="GAQ90074.1"/>
    </source>
</evidence>
<reference evidence="2 3" key="1">
    <citation type="journal article" date="2014" name="Nat. Commun.">
        <title>Klebsormidium flaccidum genome reveals primary factors for plant terrestrial adaptation.</title>
        <authorList>
            <person name="Hori K."/>
            <person name="Maruyama F."/>
            <person name="Fujisawa T."/>
            <person name="Togashi T."/>
            <person name="Yamamoto N."/>
            <person name="Seo M."/>
            <person name="Sato S."/>
            <person name="Yamada T."/>
            <person name="Mori H."/>
            <person name="Tajima N."/>
            <person name="Moriyama T."/>
            <person name="Ikeuchi M."/>
            <person name="Watanabe M."/>
            <person name="Wada H."/>
            <person name="Kobayashi K."/>
            <person name="Saito M."/>
            <person name="Masuda T."/>
            <person name="Sasaki-Sekimoto Y."/>
            <person name="Mashiguchi K."/>
            <person name="Awai K."/>
            <person name="Shimojima M."/>
            <person name="Masuda S."/>
            <person name="Iwai M."/>
            <person name="Nobusawa T."/>
            <person name="Narise T."/>
            <person name="Kondo S."/>
            <person name="Saito H."/>
            <person name="Sato R."/>
            <person name="Murakawa M."/>
            <person name="Ihara Y."/>
            <person name="Oshima-Yamada Y."/>
            <person name="Ohtaka K."/>
            <person name="Satoh M."/>
            <person name="Sonobe K."/>
            <person name="Ishii M."/>
            <person name="Ohtani R."/>
            <person name="Kanamori-Sato M."/>
            <person name="Honoki R."/>
            <person name="Miyazaki D."/>
            <person name="Mochizuki H."/>
            <person name="Umetsu J."/>
            <person name="Higashi K."/>
            <person name="Shibata D."/>
            <person name="Kamiya Y."/>
            <person name="Sato N."/>
            <person name="Nakamura Y."/>
            <person name="Tabata S."/>
            <person name="Ida S."/>
            <person name="Kurokawa K."/>
            <person name="Ohta H."/>
        </authorList>
    </citation>
    <scope>NUCLEOTIDE SEQUENCE [LARGE SCALE GENOMIC DNA]</scope>
    <source>
        <strain evidence="2 3">NIES-2285</strain>
    </source>
</reference>
<evidence type="ECO:0000259" key="1">
    <source>
        <dbReference type="Pfam" id="PF02399"/>
    </source>
</evidence>
<dbReference type="AlphaFoldDB" id="A0A1Y1IGR5"/>
<gene>
    <name evidence="2" type="ORF">KFL_005960040</name>
</gene>
<proteinExistence type="predicted"/>
<dbReference type="GO" id="GO:0003688">
    <property type="term" value="F:DNA replication origin binding"/>
    <property type="evidence" value="ECO:0007669"/>
    <property type="project" value="InterPro"/>
</dbReference>
<evidence type="ECO:0000313" key="3">
    <source>
        <dbReference type="Proteomes" id="UP000054558"/>
    </source>
</evidence>
<name>A0A1Y1IGR5_KLENI</name>
<dbReference type="GO" id="GO:0005524">
    <property type="term" value="F:ATP binding"/>
    <property type="evidence" value="ECO:0007669"/>
    <property type="project" value="InterPro"/>
</dbReference>
<accession>A0A1Y1IGR5</accession>
<feature type="domain" description="Replication origin-binding protein" evidence="1">
    <location>
        <begin position="43"/>
        <end position="143"/>
    </location>
</feature>
<dbReference type="Pfam" id="PF02399">
    <property type="entry name" value="Herpes_ori_bp"/>
    <property type="match status" value="1"/>
</dbReference>
<keyword evidence="3" id="KW-1185">Reference proteome</keyword>
<dbReference type="InterPro" id="IPR003450">
    <property type="entry name" value="Replication_origin-bd"/>
</dbReference>
<dbReference type="Proteomes" id="UP000054558">
    <property type="component" value="Unassembled WGS sequence"/>
</dbReference>
<sequence>MVDARRTSGLFISLQRNVRAQCASAYVNFRKIKHPGRLSIWLLGAGKSRELFHGLLPRLAPEASVCLIAPNIALARKYHEETKRKGLDYVCYLDEPGGKISARRVVVCVNSLPRVLPRFDMVVMDEVNFTLTNMASTVMKDKKQALRHTSRFYTIRNRGVWPSSRKAFILPMPGPLVGRGQPKATYSLVVDGIVDLVASGKTVMIPATSKTFVELLEVEFKARLPGKNLIAFHGAKREGADKRLLQHAISNPNDALIADCLAFTPTIGPGVSIEKKGSYDLVIGVAVNSDNHPDAQVLMQQIQRARDAGDIRIYYGEIQSRRKVAYPTTKEEVFQMLENSDLQLADLMQGVSVDHLDMLRAAPGERAIYDRSSATCNLYANNLLGRLQSRQYYIHLLTEDLRRQGVTVVNQLNVRTWGGDAEVELVAKEELVDETIEQWRERHLVSWEQFERIRGMMSSPSGGVSRQDVLRYEIFDAAVFCYGIQYEKVDPEFVAEFVQGKHAKDLMTKFKSYERFVTSTYASTIGTLSAAIEEGEQKRNIQEYLEVRDRSANGITYAWCVLAALVGIPAEKVENTVFGSYKIVDGRLGEEMLSAVFDMDDFNMSASLETLERLFKPRTSFAGKELTITRRRNVIKMVLEGGLGLTIRLAHFSNGCRRGFHRIVPIQKWRALDERYGGLKDKLVEKKSKPCLVEIDE</sequence>
<protein>
    <recommendedName>
        <fullName evidence="1">Replication origin-binding protein domain-containing protein</fullName>
    </recommendedName>
</protein>
<dbReference type="GO" id="GO:0006260">
    <property type="term" value="P:DNA replication"/>
    <property type="evidence" value="ECO:0007669"/>
    <property type="project" value="InterPro"/>
</dbReference>
<dbReference type="EMBL" id="DF237545">
    <property type="protein sequence ID" value="GAQ90074.1"/>
    <property type="molecule type" value="Genomic_DNA"/>
</dbReference>
<organism evidence="2 3">
    <name type="scientific">Klebsormidium nitens</name>
    <name type="common">Green alga</name>
    <name type="synonym">Ulothrix nitens</name>
    <dbReference type="NCBI Taxonomy" id="105231"/>
    <lineage>
        <taxon>Eukaryota</taxon>
        <taxon>Viridiplantae</taxon>
        <taxon>Streptophyta</taxon>
        <taxon>Klebsormidiophyceae</taxon>
        <taxon>Klebsormidiales</taxon>
        <taxon>Klebsormidiaceae</taxon>
        <taxon>Klebsormidium</taxon>
    </lineage>
</organism>